<gene>
    <name evidence="1" type="ORF">SCALOS_LOCUS2079</name>
</gene>
<evidence type="ECO:0000313" key="2">
    <source>
        <dbReference type="Proteomes" id="UP000789860"/>
    </source>
</evidence>
<reference evidence="1" key="1">
    <citation type="submission" date="2021-06" db="EMBL/GenBank/DDBJ databases">
        <authorList>
            <person name="Kallberg Y."/>
            <person name="Tangrot J."/>
            <person name="Rosling A."/>
        </authorList>
    </citation>
    <scope>NUCLEOTIDE SEQUENCE</scope>
    <source>
        <strain evidence="1">AU212A</strain>
    </source>
</reference>
<organism evidence="1 2">
    <name type="scientific">Scutellospora calospora</name>
    <dbReference type="NCBI Taxonomy" id="85575"/>
    <lineage>
        <taxon>Eukaryota</taxon>
        <taxon>Fungi</taxon>
        <taxon>Fungi incertae sedis</taxon>
        <taxon>Mucoromycota</taxon>
        <taxon>Glomeromycotina</taxon>
        <taxon>Glomeromycetes</taxon>
        <taxon>Diversisporales</taxon>
        <taxon>Gigasporaceae</taxon>
        <taxon>Scutellospora</taxon>
    </lineage>
</organism>
<name>A0ACA9KGS6_9GLOM</name>
<protein>
    <submittedName>
        <fullName evidence="1">10542_t:CDS:1</fullName>
    </submittedName>
</protein>
<sequence length="42" mass="4878">MINMKDLNKVECNNNDKDISDMKTKTKNSDECNEIEDKGENE</sequence>
<evidence type="ECO:0000313" key="1">
    <source>
        <dbReference type="EMBL" id="CAG8472302.1"/>
    </source>
</evidence>
<accession>A0ACA9KGS6</accession>
<comment type="caution">
    <text evidence="1">The sequence shown here is derived from an EMBL/GenBank/DDBJ whole genome shotgun (WGS) entry which is preliminary data.</text>
</comment>
<feature type="non-terminal residue" evidence="1">
    <location>
        <position position="42"/>
    </location>
</feature>
<dbReference type="Proteomes" id="UP000789860">
    <property type="component" value="Unassembled WGS sequence"/>
</dbReference>
<proteinExistence type="predicted"/>
<keyword evidence="2" id="KW-1185">Reference proteome</keyword>
<dbReference type="EMBL" id="CAJVPM010001722">
    <property type="protein sequence ID" value="CAG8472302.1"/>
    <property type="molecule type" value="Genomic_DNA"/>
</dbReference>